<keyword evidence="3" id="KW-0560">Oxidoreductase</keyword>
<reference evidence="6" key="1">
    <citation type="submission" date="2023-03" db="EMBL/GenBank/DDBJ databases">
        <title>Complete genome of Cladonia borealis.</title>
        <authorList>
            <person name="Park H."/>
        </authorList>
    </citation>
    <scope>NUCLEOTIDE SEQUENCE</scope>
    <source>
        <strain evidence="6">ANT050790</strain>
    </source>
</reference>
<dbReference type="SUPFAM" id="SSF48264">
    <property type="entry name" value="Cytochrome P450"/>
    <property type="match status" value="1"/>
</dbReference>
<gene>
    <name evidence="6" type="ORF">JMJ35_008518</name>
</gene>
<dbReference type="GO" id="GO:0004601">
    <property type="term" value="F:peroxidase activity"/>
    <property type="evidence" value="ECO:0007669"/>
    <property type="project" value="InterPro"/>
</dbReference>
<dbReference type="Pfam" id="PF03098">
    <property type="entry name" value="An_peroxidase"/>
    <property type="match status" value="1"/>
</dbReference>
<keyword evidence="1 5" id="KW-0479">Metal-binding</keyword>
<dbReference type="GO" id="GO:0020037">
    <property type="term" value="F:heme binding"/>
    <property type="evidence" value="ECO:0007669"/>
    <property type="project" value="InterPro"/>
</dbReference>
<name>A0AA39QTW8_9LECA</name>
<dbReference type="GO" id="GO:0004497">
    <property type="term" value="F:monooxygenase activity"/>
    <property type="evidence" value="ECO:0007669"/>
    <property type="project" value="InterPro"/>
</dbReference>
<dbReference type="InterPro" id="IPR036396">
    <property type="entry name" value="Cyt_P450_sf"/>
</dbReference>
<dbReference type="AlphaFoldDB" id="A0AA39QTW8"/>
<dbReference type="EMBL" id="JAFEKC020000019">
    <property type="protein sequence ID" value="KAK0509147.1"/>
    <property type="molecule type" value="Genomic_DNA"/>
</dbReference>
<keyword evidence="5" id="KW-0349">Heme</keyword>
<accession>A0AA39QTW8</accession>
<protein>
    <recommendedName>
        <fullName evidence="8">Heme peroxidase</fullName>
    </recommendedName>
</protein>
<evidence type="ECO:0000256" key="2">
    <source>
        <dbReference type="ARBA" id="ARBA00022964"/>
    </source>
</evidence>
<dbReference type="PANTHER" id="PTHR11903">
    <property type="entry name" value="PROSTAGLANDIN G/H SYNTHASE"/>
    <property type="match status" value="1"/>
</dbReference>
<dbReference type="Gene3D" id="1.10.630.10">
    <property type="entry name" value="Cytochrome P450"/>
    <property type="match status" value="1"/>
</dbReference>
<comment type="caution">
    <text evidence="6">The sequence shown here is derived from an EMBL/GenBank/DDBJ whole genome shotgun (WGS) entry which is preliminary data.</text>
</comment>
<evidence type="ECO:0000256" key="4">
    <source>
        <dbReference type="ARBA" id="ARBA00023004"/>
    </source>
</evidence>
<dbReference type="PROSITE" id="PS50292">
    <property type="entry name" value="PEROXIDASE_3"/>
    <property type="match status" value="1"/>
</dbReference>
<organism evidence="6 7">
    <name type="scientific">Cladonia borealis</name>
    <dbReference type="NCBI Taxonomy" id="184061"/>
    <lineage>
        <taxon>Eukaryota</taxon>
        <taxon>Fungi</taxon>
        <taxon>Dikarya</taxon>
        <taxon>Ascomycota</taxon>
        <taxon>Pezizomycotina</taxon>
        <taxon>Lecanoromycetes</taxon>
        <taxon>OSLEUM clade</taxon>
        <taxon>Lecanoromycetidae</taxon>
        <taxon>Lecanorales</taxon>
        <taxon>Lecanorineae</taxon>
        <taxon>Cladoniaceae</taxon>
        <taxon>Cladonia</taxon>
    </lineage>
</organism>
<dbReference type="GO" id="GO:0005506">
    <property type="term" value="F:iron ion binding"/>
    <property type="evidence" value="ECO:0007669"/>
    <property type="project" value="InterPro"/>
</dbReference>
<dbReference type="GO" id="GO:0006979">
    <property type="term" value="P:response to oxidative stress"/>
    <property type="evidence" value="ECO:0007669"/>
    <property type="project" value="InterPro"/>
</dbReference>
<dbReference type="CDD" id="cd09817">
    <property type="entry name" value="linoleate_diol_synthase_like"/>
    <property type="match status" value="1"/>
</dbReference>
<evidence type="ECO:0000313" key="6">
    <source>
        <dbReference type="EMBL" id="KAK0509147.1"/>
    </source>
</evidence>
<dbReference type="SUPFAM" id="SSF48113">
    <property type="entry name" value="Heme-dependent peroxidases"/>
    <property type="match status" value="1"/>
</dbReference>
<dbReference type="InterPro" id="IPR050783">
    <property type="entry name" value="Oxylipin_biosynth_metab"/>
</dbReference>
<evidence type="ECO:0008006" key="8">
    <source>
        <dbReference type="Google" id="ProtNLM"/>
    </source>
</evidence>
<dbReference type="GO" id="GO:0006631">
    <property type="term" value="P:fatty acid metabolic process"/>
    <property type="evidence" value="ECO:0007669"/>
    <property type="project" value="UniProtKB-ARBA"/>
</dbReference>
<dbReference type="Proteomes" id="UP001166286">
    <property type="component" value="Unassembled WGS sequence"/>
</dbReference>
<keyword evidence="4 5" id="KW-0408">Iron</keyword>
<proteinExistence type="predicted"/>
<dbReference type="GO" id="GO:0051213">
    <property type="term" value="F:dioxygenase activity"/>
    <property type="evidence" value="ECO:0007669"/>
    <property type="project" value="UniProtKB-KW"/>
</dbReference>
<evidence type="ECO:0000313" key="7">
    <source>
        <dbReference type="Proteomes" id="UP001166286"/>
    </source>
</evidence>
<sequence length="1093" mass="124052">MALNNEDGKYTGSEMDYTYGDAKQKMQSRTDDFAILLRKLPSHAMSLAYDFINNRHHPSRNEELTEIAGMLPYNSPLRNTAQAHTVSMLFNSLEHPPASYLGHKHQYRTADASHHNFLFPDFGKAGMPYAKTVRSAKKLHGVKPDPGMLFDLLQARTSETFKENEAGISSMFLYHADILIHDLFNTNRGNSTISDTSSYLDLAPLYGSNQKEQDRVRLGRDGLLKPDTFHEDRLLGQPPGVNVLLVLYNRFHNYVATMLKEINEDGRFTLHGNNKESRAKLDNDLFQTARLVVGGLYINICLGDYLRAIQGVHEKETTWNFDPRMYIEKTSQGEKVPRGMGNQVSCEFNLLYRFHSALSKRDEKWTEDFMKHEATKRLERFAQAQIPEKDIKLEELSPKDFGIMLNSFAAEQRGIEPCNRKIEKLERGDDGKFDDRELARLLKESIDDNAGAFGARNVPKALKAIEIAGVHAARRWEVASLNEFRQFFGLEPHKSFKDVNKDPHIQEALENLYDSPDMIEMYPGIFIEGIEKADCADEKHTKLKGVGFPRTAARGVLSDAVTLVRSDRFYTIDYTTATLTNWGLCEAAADYKTLGGSMFYKLLLRGLPGFFDFNSVYAMQPMYTSRANRDILTRLKTIDQFSLKPPEAPKVVHHIKSYDSVQTIMKNRNIFKSPWESSIGRLVSKSAFDGLNAFESKNHPSGAKQIYLDFLVEKAEALVQKYIFSFQETVHMIDIIRDVAIPLNARFLAEMFSLNRKGNSNKWGAHTSSELYKMLIEVRNWIDYPNSDPTSKWYRRRKAQESAAELTRTTKTSIPKAAAEPWAILSYFWGNQAKTQDENLSTLRKLGASIAKSLQELGRGEEDSAQMAWMLAVSGVGTPVTAFAEVLDYFLSFEHPTNVDANAERTRLWSEIQNLAMQNSDIADSKLEKYFMEALRLTSEQQMCRRTVKENLGKSHLANHRLKPDQDVILLVSKANKDPKAFSNPHKFSLDREPSEYLHFNYGPAGPLGEEMLLAYGTALLKVAGQMGGLRKAPGQMGELKRVQLNEESAKLAQVHGRHYMTPDWGYLVAEPTTWKVHFNSFKGKSVVKKTSS</sequence>
<evidence type="ECO:0000256" key="5">
    <source>
        <dbReference type="PIRSR" id="PIRSR619791-2"/>
    </source>
</evidence>
<feature type="binding site" description="axial binding residue" evidence="5">
    <location>
        <position position="355"/>
    </location>
    <ligand>
        <name>heme b</name>
        <dbReference type="ChEBI" id="CHEBI:60344"/>
    </ligand>
    <ligandPart>
        <name>Fe</name>
        <dbReference type="ChEBI" id="CHEBI:18248"/>
    </ligandPart>
</feature>
<dbReference type="InterPro" id="IPR019791">
    <property type="entry name" value="Haem_peroxidase_animal"/>
</dbReference>
<dbReference type="GO" id="GO:0016705">
    <property type="term" value="F:oxidoreductase activity, acting on paired donors, with incorporation or reduction of molecular oxygen"/>
    <property type="evidence" value="ECO:0007669"/>
    <property type="project" value="InterPro"/>
</dbReference>
<keyword evidence="7" id="KW-1185">Reference proteome</keyword>
<dbReference type="InterPro" id="IPR034812">
    <property type="entry name" value="Ppo-like_N"/>
</dbReference>
<dbReference type="PANTHER" id="PTHR11903:SF13">
    <property type="entry name" value="LINOLEATE 10R-LIPOXYGENASE"/>
    <property type="match status" value="1"/>
</dbReference>
<evidence type="ECO:0000256" key="3">
    <source>
        <dbReference type="ARBA" id="ARBA00023002"/>
    </source>
</evidence>
<dbReference type="InterPro" id="IPR010255">
    <property type="entry name" value="Haem_peroxidase_sf"/>
</dbReference>
<dbReference type="Gene3D" id="1.10.640.10">
    <property type="entry name" value="Haem peroxidase domain superfamily, animal type"/>
    <property type="match status" value="1"/>
</dbReference>
<dbReference type="InterPro" id="IPR037120">
    <property type="entry name" value="Haem_peroxidase_sf_animal"/>
</dbReference>
<evidence type="ECO:0000256" key="1">
    <source>
        <dbReference type="ARBA" id="ARBA00022723"/>
    </source>
</evidence>
<keyword evidence="2" id="KW-0223">Dioxygenase</keyword>